<dbReference type="Proteomes" id="UP001374579">
    <property type="component" value="Unassembled WGS sequence"/>
</dbReference>
<evidence type="ECO:0000313" key="4">
    <source>
        <dbReference type="Proteomes" id="UP001374579"/>
    </source>
</evidence>
<proteinExistence type="predicted"/>
<evidence type="ECO:0000313" key="3">
    <source>
        <dbReference type="EMBL" id="KAK7094509.1"/>
    </source>
</evidence>
<dbReference type="AlphaFoldDB" id="A0AAN9AXZ1"/>
<comment type="caution">
    <text evidence="3">The sequence shown here is derived from an EMBL/GenBank/DDBJ whole genome shotgun (WGS) entry which is preliminary data.</text>
</comment>
<dbReference type="PANTHER" id="PTHR12155">
    <property type="entry name" value="SCHLAFEN"/>
    <property type="match status" value="1"/>
</dbReference>
<dbReference type="Gene3D" id="3.30.950.30">
    <property type="entry name" value="Schlafen, AAA domain"/>
    <property type="match status" value="1"/>
</dbReference>
<reference evidence="3 4" key="1">
    <citation type="submission" date="2024-02" db="EMBL/GenBank/DDBJ databases">
        <title>Chromosome-scale genome assembly of the rough periwinkle Littorina saxatilis.</title>
        <authorList>
            <person name="De Jode A."/>
            <person name="Faria R."/>
            <person name="Formenti G."/>
            <person name="Sims Y."/>
            <person name="Smith T.P."/>
            <person name="Tracey A."/>
            <person name="Wood J.M.D."/>
            <person name="Zagrodzka Z.B."/>
            <person name="Johannesson K."/>
            <person name="Butlin R.K."/>
            <person name="Leder E.H."/>
        </authorList>
    </citation>
    <scope>NUCLEOTIDE SEQUENCE [LARGE SCALE GENOMIC DNA]</scope>
    <source>
        <strain evidence="3">Snail1</strain>
        <tissue evidence="3">Muscle</tissue>
    </source>
</reference>
<feature type="region of interest" description="Disordered" evidence="1">
    <location>
        <begin position="99"/>
        <end position="135"/>
    </location>
</feature>
<organism evidence="3 4">
    <name type="scientific">Littorina saxatilis</name>
    <dbReference type="NCBI Taxonomy" id="31220"/>
    <lineage>
        <taxon>Eukaryota</taxon>
        <taxon>Metazoa</taxon>
        <taxon>Spiralia</taxon>
        <taxon>Lophotrochozoa</taxon>
        <taxon>Mollusca</taxon>
        <taxon>Gastropoda</taxon>
        <taxon>Caenogastropoda</taxon>
        <taxon>Littorinimorpha</taxon>
        <taxon>Littorinoidea</taxon>
        <taxon>Littorinidae</taxon>
        <taxon>Littorina</taxon>
    </lineage>
</organism>
<feature type="compositionally biased region" description="Polar residues" evidence="1">
    <location>
        <begin position="231"/>
        <end position="248"/>
    </location>
</feature>
<dbReference type="EMBL" id="JBAMIC010000018">
    <property type="protein sequence ID" value="KAK7094509.1"/>
    <property type="molecule type" value="Genomic_DNA"/>
</dbReference>
<gene>
    <name evidence="3" type="ORF">V1264_006063</name>
</gene>
<accession>A0AAN9AXZ1</accession>
<feature type="compositionally biased region" description="Basic and acidic residues" evidence="1">
    <location>
        <begin position="114"/>
        <end position="128"/>
    </location>
</feature>
<protein>
    <recommendedName>
        <fullName evidence="2">Schlafen AlbA-2 domain-containing protein</fullName>
    </recommendedName>
</protein>
<feature type="region of interest" description="Disordered" evidence="1">
    <location>
        <begin position="213"/>
        <end position="291"/>
    </location>
</feature>
<feature type="compositionally biased region" description="Polar residues" evidence="1">
    <location>
        <begin position="176"/>
        <end position="193"/>
    </location>
</feature>
<feature type="region of interest" description="Disordered" evidence="1">
    <location>
        <begin position="161"/>
        <end position="193"/>
    </location>
</feature>
<dbReference type="PANTHER" id="PTHR12155:SF41">
    <property type="entry name" value="SCHLAFEN ALBA-2 DOMAIN-CONTAINING PROTEIN"/>
    <property type="match status" value="1"/>
</dbReference>
<dbReference type="InterPro" id="IPR029684">
    <property type="entry name" value="Schlafen"/>
</dbReference>
<feature type="domain" description="Schlafen AlbA-2" evidence="2">
    <location>
        <begin position="343"/>
        <end position="457"/>
    </location>
</feature>
<dbReference type="InterPro" id="IPR007421">
    <property type="entry name" value="Schlafen_AlbA_2_dom"/>
</dbReference>
<keyword evidence="4" id="KW-1185">Reference proteome</keyword>
<evidence type="ECO:0000256" key="1">
    <source>
        <dbReference type="SAM" id="MobiDB-lite"/>
    </source>
</evidence>
<dbReference type="Pfam" id="PF04326">
    <property type="entry name" value="SLFN_AlbA_2"/>
    <property type="match status" value="1"/>
</dbReference>
<sequence length="511" mass="56616">MSGVLSGKASKDTLTQLTKKDAGDNVSRNIMVATLYALTNILYHKTMYQDVFFELQGQIIVMNLMRLFKSSVPMTRAAAGMLRAAYPGLMRSVPGKNAKLIPREGKSDEEEAGKEEGSMFQRSERVYGEQDAEEFSDEEINSIMQNLIPKSIMELEVRDDLDSDSGLDSSSYSGRAESSLSLSTPFTTNNTQPGTTCLKPLVCVCGGGELEVRDDLDSDSGLDSSSYSGRAESSLSLSTPFTTNNTQPEKVKVASRTLVEPKATSEEPKPSRGACGSAEEVPGTPEKQNTPVQFVPVDGGAIFDRLKDADNFYEYNTYLPHKDDGTTHLWDAEDISRVSFDRVTELVCGMLNNEGGTIYIGLTKTGCVRGITLDRETRDCVRLGLDNVCRKPEPTISHDQIQVDYVEVGQRTSSGEMKHFDNHFVIEISVRAPRDLMYFSVGKPAVCYVRDGANNTTFSEQDVRQLVVLDEERHYLPNVRVLRQRIGQLEQELQTVENVEGAKHIQSCDTW</sequence>
<dbReference type="InterPro" id="IPR038461">
    <property type="entry name" value="Schlafen_AlbA_2_dom_sf"/>
</dbReference>
<name>A0AAN9AXZ1_9CAEN</name>
<evidence type="ECO:0000259" key="2">
    <source>
        <dbReference type="Pfam" id="PF04326"/>
    </source>
</evidence>